<dbReference type="PANTHER" id="PTHR22792">
    <property type="entry name" value="LUPUS LA PROTEIN-RELATED"/>
    <property type="match status" value="1"/>
</dbReference>
<dbReference type="PROSITE" id="PS50961">
    <property type="entry name" value="HTH_LA"/>
    <property type="match status" value="1"/>
</dbReference>
<feature type="non-terminal residue" evidence="10">
    <location>
        <position position="1"/>
    </location>
</feature>
<dbReference type="PANTHER" id="PTHR22792:SF140">
    <property type="entry name" value="ACHILLES, ISOFORM A"/>
    <property type="match status" value="1"/>
</dbReference>
<reference evidence="10 11" key="1">
    <citation type="journal article" date="2013" name="BMC Genomics">
        <title>The miniature genome of a carnivorous plant Genlisea aurea contains a low number of genes and short non-coding sequences.</title>
        <authorList>
            <person name="Leushkin E.V."/>
            <person name="Sutormin R.A."/>
            <person name="Nabieva E.R."/>
            <person name="Penin A.A."/>
            <person name="Kondrashov A.S."/>
            <person name="Logacheva M.D."/>
        </authorList>
    </citation>
    <scope>NUCLEOTIDE SEQUENCE [LARGE SCALE GENOMIC DNA]</scope>
</reference>
<keyword evidence="3 6" id="KW-0694">RNA-binding</keyword>
<dbReference type="InterPro" id="IPR045180">
    <property type="entry name" value="La_dom_prot"/>
</dbReference>
<keyword evidence="11" id="KW-1185">Reference proteome</keyword>
<evidence type="ECO:0000256" key="6">
    <source>
        <dbReference type="PROSITE-ProRule" id="PRU00332"/>
    </source>
</evidence>
<evidence type="ECO:0000259" key="8">
    <source>
        <dbReference type="PROSITE" id="PS50102"/>
    </source>
</evidence>
<evidence type="ECO:0000313" key="10">
    <source>
        <dbReference type="EMBL" id="EPS59224.1"/>
    </source>
</evidence>
<evidence type="ECO:0000256" key="2">
    <source>
        <dbReference type="ARBA" id="ARBA00004642"/>
    </source>
</evidence>
<dbReference type="EMBL" id="AUSU01008541">
    <property type="protein sequence ID" value="EPS59224.1"/>
    <property type="molecule type" value="Genomic_DNA"/>
</dbReference>
<dbReference type="CDD" id="cd08030">
    <property type="entry name" value="LA_like_plant"/>
    <property type="match status" value="1"/>
</dbReference>
<dbReference type="Pfam" id="PF05383">
    <property type="entry name" value="La"/>
    <property type="match status" value="1"/>
</dbReference>
<dbReference type="GO" id="GO:1990904">
    <property type="term" value="C:ribonucleoprotein complex"/>
    <property type="evidence" value="ECO:0007669"/>
    <property type="project" value="InterPro"/>
</dbReference>
<evidence type="ECO:0000313" key="11">
    <source>
        <dbReference type="Proteomes" id="UP000015453"/>
    </source>
</evidence>
<dbReference type="Gene3D" id="1.10.10.10">
    <property type="entry name" value="Winged helix-like DNA-binding domain superfamily/Winged helix DNA-binding domain"/>
    <property type="match status" value="1"/>
</dbReference>
<dbReference type="PROSITE" id="PS50102">
    <property type="entry name" value="RRM"/>
    <property type="match status" value="1"/>
</dbReference>
<comment type="subcellular location">
    <subcellularLocation>
        <location evidence="1">Nucleus</location>
        <location evidence="1">Nucleolus</location>
    </subcellularLocation>
    <subcellularLocation>
        <location evidence="2">Nucleus</location>
        <location evidence="2">Nucleoplasm</location>
    </subcellularLocation>
</comment>
<dbReference type="OrthoDB" id="439993at2759"/>
<feature type="domain" description="HTH La-type RNA-binding" evidence="9">
    <location>
        <begin position="2"/>
        <end position="105"/>
    </location>
</feature>
<dbReference type="GO" id="GO:0006396">
    <property type="term" value="P:RNA processing"/>
    <property type="evidence" value="ECO:0007669"/>
    <property type="project" value="InterPro"/>
</dbReference>
<comment type="caution">
    <text evidence="10">The sequence shown here is derived from an EMBL/GenBank/DDBJ whole genome shotgun (WGS) entry which is preliminary data.</text>
</comment>
<feature type="region of interest" description="Disordered" evidence="7">
    <location>
        <begin position="195"/>
        <end position="221"/>
    </location>
</feature>
<evidence type="ECO:0000256" key="3">
    <source>
        <dbReference type="ARBA" id="ARBA00022884"/>
    </source>
</evidence>
<keyword evidence="4" id="KW-0539">Nucleus</keyword>
<evidence type="ECO:0000256" key="4">
    <source>
        <dbReference type="ARBA" id="ARBA00023242"/>
    </source>
</evidence>
<dbReference type="Gene3D" id="3.30.70.330">
    <property type="match status" value="1"/>
</dbReference>
<dbReference type="InterPro" id="IPR036390">
    <property type="entry name" value="WH_DNA-bd_sf"/>
</dbReference>
<dbReference type="SUPFAM" id="SSF46785">
    <property type="entry name" value="Winged helix' DNA-binding domain"/>
    <property type="match status" value="1"/>
</dbReference>
<dbReference type="InterPro" id="IPR000504">
    <property type="entry name" value="RRM_dom"/>
</dbReference>
<dbReference type="CDD" id="cd12291">
    <property type="entry name" value="RRM1_La"/>
    <property type="match status" value="1"/>
</dbReference>
<dbReference type="InterPro" id="IPR002344">
    <property type="entry name" value="Lupus_La"/>
</dbReference>
<proteinExistence type="predicted"/>
<evidence type="ECO:0000259" key="9">
    <source>
        <dbReference type="PROSITE" id="PS50961"/>
    </source>
</evidence>
<dbReference type="InterPro" id="IPR012677">
    <property type="entry name" value="Nucleotide-bd_a/b_plait_sf"/>
</dbReference>
<evidence type="ECO:0000256" key="7">
    <source>
        <dbReference type="SAM" id="MobiDB-lite"/>
    </source>
</evidence>
<protein>
    <submittedName>
        <fullName evidence="10">Uncharacterized protein</fullName>
    </submittedName>
</protein>
<dbReference type="AlphaFoldDB" id="S8BXT8"/>
<evidence type="ECO:0000256" key="1">
    <source>
        <dbReference type="ARBA" id="ARBA00004604"/>
    </source>
</evidence>
<comment type="function">
    <text evidence="5">Binds to the 3' poly(U) terminus of nascent RNA polymerase III transcripts, protecting them from exonuclease digestion and facilitating their folding and maturation.</text>
</comment>
<dbReference type="GO" id="GO:0005654">
    <property type="term" value="C:nucleoplasm"/>
    <property type="evidence" value="ECO:0007669"/>
    <property type="project" value="UniProtKB-SubCell"/>
</dbReference>
<name>S8BXT8_9LAMI</name>
<feature type="domain" description="RRM" evidence="8">
    <location>
        <begin position="114"/>
        <end position="199"/>
    </location>
</feature>
<gene>
    <name evidence="10" type="ORF">M569_15585</name>
</gene>
<dbReference type="PRINTS" id="PR00302">
    <property type="entry name" value="LUPUSLA"/>
</dbReference>
<dbReference type="Pfam" id="PF00076">
    <property type="entry name" value="RRM_1"/>
    <property type="match status" value="1"/>
</dbReference>
<accession>S8BXT8</accession>
<dbReference type="Proteomes" id="UP000015453">
    <property type="component" value="Unassembled WGS sequence"/>
</dbReference>
<feature type="non-terminal residue" evidence="10">
    <location>
        <position position="221"/>
    </location>
</feature>
<dbReference type="InterPro" id="IPR036388">
    <property type="entry name" value="WH-like_DNA-bd_sf"/>
</dbReference>
<dbReference type="FunFam" id="1.10.10.10:FF:000795">
    <property type="entry name" value="La protein 2"/>
    <property type="match status" value="1"/>
</dbReference>
<dbReference type="GO" id="GO:0003729">
    <property type="term" value="F:mRNA binding"/>
    <property type="evidence" value="ECO:0007669"/>
    <property type="project" value="TreeGrafter"/>
</dbReference>
<dbReference type="InterPro" id="IPR006630">
    <property type="entry name" value="La_HTH"/>
</dbReference>
<dbReference type="SUPFAM" id="SSF54928">
    <property type="entry name" value="RNA-binding domain, RBD"/>
    <property type="match status" value="1"/>
</dbReference>
<dbReference type="GO" id="GO:0005730">
    <property type="term" value="C:nucleolus"/>
    <property type="evidence" value="ECO:0007669"/>
    <property type="project" value="UniProtKB-SubCell"/>
</dbReference>
<dbReference type="SMART" id="SM00360">
    <property type="entry name" value="RRM"/>
    <property type="match status" value="1"/>
</dbReference>
<sequence length="221" mass="24670">ATSLDEETAKKVIRQVEFYFGDSNLPRDTFLKKTIGESDDGMVSLALISSFTRMKSHLGLGDVKPDDVPENIIVAVAETLRTSSFLKISEDGKKVGRATELPKIEEAIKQSDEKTVAVSPLEYNVKLEDVESFFGKFAKVNSVRLPRHVADNRVFCGTALVEFSSEEDANNFLKQSLSYSGVELEIIPKKIFDENRAHQEKQTSKARLEKGQNHNGKDNTE</sequence>
<organism evidence="10 11">
    <name type="scientific">Genlisea aurea</name>
    <dbReference type="NCBI Taxonomy" id="192259"/>
    <lineage>
        <taxon>Eukaryota</taxon>
        <taxon>Viridiplantae</taxon>
        <taxon>Streptophyta</taxon>
        <taxon>Embryophyta</taxon>
        <taxon>Tracheophyta</taxon>
        <taxon>Spermatophyta</taxon>
        <taxon>Magnoliopsida</taxon>
        <taxon>eudicotyledons</taxon>
        <taxon>Gunneridae</taxon>
        <taxon>Pentapetalae</taxon>
        <taxon>asterids</taxon>
        <taxon>lamiids</taxon>
        <taxon>Lamiales</taxon>
        <taxon>Lentibulariaceae</taxon>
        <taxon>Genlisea</taxon>
    </lineage>
</organism>
<dbReference type="InterPro" id="IPR035979">
    <property type="entry name" value="RBD_domain_sf"/>
</dbReference>
<dbReference type="SMART" id="SM00715">
    <property type="entry name" value="LA"/>
    <property type="match status" value="1"/>
</dbReference>
<evidence type="ECO:0000256" key="5">
    <source>
        <dbReference type="ARBA" id="ARBA00057261"/>
    </source>
</evidence>